<feature type="compositionally biased region" description="Basic and acidic residues" evidence="5">
    <location>
        <begin position="99"/>
        <end position="110"/>
    </location>
</feature>
<evidence type="ECO:0000259" key="7">
    <source>
        <dbReference type="PROSITE" id="PS52015"/>
    </source>
</evidence>
<reference evidence="8 9" key="1">
    <citation type="submission" date="2016-03" db="EMBL/GenBank/DDBJ databases">
        <authorList>
            <person name="Ploux O."/>
        </authorList>
    </citation>
    <scope>NUCLEOTIDE SEQUENCE [LARGE SCALE GENOMIC DNA]</scope>
    <source>
        <strain evidence="8 9">R0</strain>
    </source>
</reference>
<evidence type="ECO:0000256" key="6">
    <source>
        <dbReference type="SAM" id="SignalP"/>
    </source>
</evidence>
<evidence type="ECO:0000256" key="4">
    <source>
        <dbReference type="ARBA" id="ARBA00023136"/>
    </source>
</evidence>
<name>A0A150WRQ0_BDEBC</name>
<keyword evidence="3" id="KW-1133">Transmembrane helix</keyword>
<protein>
    <submittedName>
        <fullName evidence="8">Energy transducer TonB</fullName>
    </submittedName>
</protein>
<dbReference type="AlphaFoldDB" id="A0A150WRQ0"/>
<dbReference type="EMBL" id="LUKE01000001">
    <property type="protein sequence ID" value="KYG67056.1"/>
    <property type="molecule type" value="Genomic_DNA"/>
</dbReference>
<dbReference type="GO" id="GO:0055085">
    <property type="term" value="P:transmembrane transport"/>
    <property type="evidence" value="ECO:0007669"/>
    <property type="project" value="InterPro"/>
</dbReference>
<dbReference type="Gene3D" id="3.30.1150.10">
    <property type="match status" value="1"/>
</dbReference>
<keyword evidence="4" id="KW-0472">Membrane</keyword>
<evidence type="ECO:0000256" key="1">
    <source>
        <dbReference type="ARBA" id="ARBA00004167"/>
    </source>
</evidence>
<dbReference type="Pfam" id="PF13103">
    <property type="entry name" value="TonB_2"/>
    <property type="match status" value="1"/>
</dbReference>
<dbReference type="InterPro" id="IPR037682">
    <property type="entry name" value="TonB_C"/>
</dbReference>
<feature type="compositionally biased region" description="Basic and acidic residues" evidence="5">
    <location>
        <begin position="118"/>
        <end position="134"/>
    </location>
</feature>
<dbReference type="OrthoDB" id="5524095at2"/>
<feature type="domain" description="TonB C-terminal" evidence="7">
    <location>
        <begin position="226"/>
        <end position="318"/>
    </location>
</feature>
<comment type="caution">
    <text evidence="8">The sequence shown here is derived from an EMBL/GenBank/DDBJ whole genome shotgun (WGS) entry which is preliminary data.</text>
</comment>
<keyword evidence="2" id="KW-0812">Transmembrane</keyword>
<gene>
    <name evidence="8" type="ORF">AZI86_08565</name>
</gene>
<dbReference type="NCBIfam" id="TIGR01352">
    <property type="entry name" value="tonB_Cterm"/>
    <property type="match status" value="1"/>
</dbReference>
<evidence type="ECO:0000256" key="3">
    <source>
        <dbReference type="ARBA" id="ARBA00022989"/>
    </source>
</evidence>
<feature type="region of interest" description="Disordered" evidence="5">
    <location>
        <begin position="99"/>
        <end position="134"/>
    </location>
</feature>
<sequence length="318" mass="35608">MKKSPSFRMYMLLSLVAHAIVVASLLVAEKLTPSDQPKETVSINFLTPEDLQKMAQIEEAVKQRRERHTPNNQVVEQNEDTANNVAPEDSRFLSAKNQKVEKQTVAKNRGEFQNLKKPSAEKAGAKGDGRKKVAEVKEESKKMIEKDIFKGFDSTAALDNQKLAEEKVDKGLGEGQGSQNSGVGGETSQTNDYLKDVDQGLETLLNTREFKYYSYYNRIRKQLSQHWEGRVREKLTKLFKEGRAPAATNKDRVTKVLIVLNDAGTLVRVQVLSDSGVRDLDDAAIEAFRDAAPFPNPPKGIVETDGTVKIRWDFVLEV</sequence>
<feature type="compositionally biased region" description="Polar residues" evidence="5">
    <location>
        <begin position="177"/>
        <end position="191"/>
    </location>
</feature>
<dbReference type="InterPro" id="IPR006260">
    <property type="entry name" value="TonB/TolA_C"/>
</dbReference>
<feature type="signal peptide" evidence="6">
    <location>
        <begin position="1"/>
        <end position="19"/>
    </location>
</feature>
<dbReference type="SUPFAM" id="SSF74653">
    <property type="entry name" value="TolA/TonB C-terminal domain"/>
    <property type="match status" value="1"/>
</dbReference>
<organism evidence="8 9">
    <name type="scientific">Bdellovibrio bacteriovorus</name>
    <dbReference type="NCBI Taxonomy" id="959"/>
    <lineage>
        <taxon>Bacteria</taxon>
        <taxon>Pseudomonadati</taxon>
        <taxon>Bdellovibrionota</taxon>
        <taxon>Bdellovibrionia</taxon>
        <taxon>Bdellovibrionales</taxon>
        <taxon>Pseudobdellovibrionaceae</taxon>
        <taxon>Bdellovibrio</taxon>
    </lineage>
</organism>
<dbReference type="Proteomes" id="UP000075320">
    <property type="component" value="Unassembled WGS sequence"/>
</dbReference>
<dbReference type="PROSITE" id="PS52015">
    <property type="entry name" value="TONB_CTD"/>
    <property type="match status" value="1"/>
</dbReference>
<feature type="region of interest" description="Disordered" evidence="5">
    <location>
        <begin position="170"/>
        <end position="191"/>
    </location>
</feature>
<dbReference type="GO" id="GO:0016020">
    <property type="term" value="C:membrane"/>
    <property type="evidence" value="ECO:0007669"/>
    <property type="project" value="UniProtKB-SubCell"/>
</dbReference>
<evidence type="ECO:0000313" key="9">
    <source>
        <dbReference type="Proteomes" id="UP000075320"/>
    </source>
</evidence>
<keyword evidence="6" id="KW-0732">Signal</keyword>
<evidence type="ECO:0000313" key="8">
    <source>
        <dbReference type="EMBL" id="KYG67056.1"/>
    </source>
</evidence>
<feature type="chain" id="PRO_5007573253" evidence="6">
    <location>
        <begin position="20"/>
        <end position="318"/>
    </location>
</feature>
<comment type="subcellular location">
    <subcellularLocation>
        <location evidence="1">Membrane</location>
        <topology evidence="1">Single-pass membrane protein</topology>
    </subcellularLocation>
</comment>
<evidence type="ECO:0000256" key="2">
    <source>
        <dbReference type="ARBA" id="ARBA00022692"/>
    </source>
</evidence>
<accession>A0A150WRQ0</accession>
<proteinExistence type="predicted"/>
<evidence type="ECO:0000256" key="5">
    <source>
        <dbReference type="SAM" id="MobiDB-lite"/>
    </source>
</evidence>
<keyword evidence="9" id="KW-1185">Reference proteome</keyword>
<dbReference type="RefSeq" id="WP_061834633.1">
    <property type="nucleotide sequence ID" value="NZ_LUKE01000001.1"/>
</dbReference>